<sequence>MTPEPSINSGHPGYTIGDEAAYGLAMYNLLESNPGFYPFPTLVSLYEWGNTLFPVVRQHIEARCVVCLFKLPGDVAHIPGDTPFGNSFKPNLLSQHVVTVRKLDKSIRRGCPVCKLIAPLCSPTDPRRRRGLLRWWLGCLWWKGYDHTAYRTFREFDIFWAYNDDSVTSAYSKLHPFARRIRLSVGANTGSAKTTARIQRWIHDCLENHRCGDVPERPLPEAARMLEIVDYKSTRVRLLDKSPPNVKFAALSHRWGPQTSSVSLTTKNLSDFREEIPQSSLYQLLRDAITVAGSAGLNYIWIDCLCIVQDDLEDWSRQSSYMAAIYSGAFLTISGTGCIDGNEGLFRDSPISAGTEMITGTSPWQVYVGPPVHHPSHDDVFDFRYSAFMNLESSQYPLASRGWTFQERALSKRVIHFTQQEVLWECMENSQCECGYYTKSKANYEFLDLPWRRIIEVYSQMDLTRPTDRLPAVAGLAKAYAKRYSLTYWAGLWKETIRRDLLWEYSKPYQLPRPKLEPRFRPLTAPTWSWASVKPLYDFKNVILVNEWVYVEVMGYEFTGDEGGDEYCQPIKACLYVKGPVLFGTIADDWPPNERELTMKFGDKTALFRPDYDISAAGEDHVEFSTDLPFLLVLNSAGGVYGIVLKCKDKDRNEYERIGLLCYGEQLLLKKIGEELREVERERVDCSWVLERAETMELVLI</sequence>
<proteinExistence type="predicted"/>
<comment type="caution">
    <text evidence="1">The sequence shown here is derived from an EMBL/GenBank/DDBJ whole genome shotgun (WGS) entry which is preliminary data.</text>
</comment>
<organism evidence="1 2">
    <name type="scientific">Hypoxylon rubiginosum</name>
    <dbReference type="NCBI Taxonomy" id="110542"/>
    <lineage>
        <taxon>Eukaryota</taxon>
        <taxon>Fungi</taxon>
        <taxon>Dikarya</taxon>
        <taxon>Ascomycota</taxon>
        <taxon>Pezizomycotina</taxon>
        <taxon>Sordariomycetes</taxon>
        <taxon>Xylariomycetidae</taxon>
        <taxon>Xylariales</taxon>
        <taxon>Hypoxylaceae</taxon>
        <taxon>Hypoxylon</taxon>
    </lineage>
</organism>
<keyword evidence="2" id="KW-1185">Reference proteome</keyword>
<dbReference type="EMBL" id="MU394386">
    <property type="protein sequence ID" value="KAI6081782.1"/>
    <property type="molecule type" value="Genomic_DNA"/>
</dbReference>
<protein>
    <submittedName>
        <fullName evidence="1">Heterokaryon incompatibility protein-domain-containing protein</fullName>
    </submittedName>
</protein>
<accession>A0ACC0CMT6</accession>
<evidence type="ECO:0000313" key="1">
    <source>
        <dbReference type="EMBL" id="KAI6081782.1"/>
    </source>
</evidence>
<evidence type="ECO:0000313" key="2">
    <source>
        <dbReference type="Proteomes" id="UP001497680"/>
    </source>
</evidence>
<reference evidence="1 2" key="1">
    <citation type="journal article" date="2022" name="New Phytol.">
        <title>Ecological generalism drives hyperdiversity of secondary metabolite gene clusters in xylarialean endophytes.</title>
        <authorList>
            <person name="Franco M.E.E."/>
            <person name="Wisecaver J.H."/>
            <person name="Arnold A.E."/>
            <person name="Ju Y.M."/>
            <person name="Slot J.C."/>
            <person name="Ahrendt S."/>
            <person name="Moore L.P."/>
            <person name="Eastman K.E."/>
            <person name="Scott K."/>
            <person name="Konkel Z."/>
            <person name="Mondo S.J."/>
            <person name="Kuo A."/>
            <person name="Hayes R.D."/>
            <person name="Haridas S."/>
            <person name="Andreopoulos B."/>
            <person name="Riley R."/>
            <person name="LaButti K."/>
            <person name="Pangilinan J."/>
            <person name="Lipzen A."/>
            <person name="Amirebrahimi M."/>
            <person name="Yan J."/>
            <person name="Adam C."/>
            <person name="Keymanesh K."/>
            <person name="Ng V."/>
            <person name="Louie K."/>
            <person name="Northen T."/>
            <person name="Drula E."/>
            <person name="Henrissat B."/>
            <person name="Hsieh H.M."/>
            <person name="Youens-Clark K."/>
            <person name="Lutzoni F."/>
            <person name="Miadlikowska J."/>
            <person name="Eastwood D.C."/>
            <person name="Hamelin R.C."/>
            <person name="Grigoriev I.V."/>
            <person name="U'Ren J.M."/>
        </authorList>
    </citation>
    <scope>NUCLEOTIDE SEQUENCE [LARGE SCALE GENOMIC DNA]</scope>
    <source>
        <strain evidence="1 2">ER1909</strain>
    </source>
</reference>
<dbReference type="Proteomes" id="UP001497680">
    <property type="component" value="Unassembled WGS sequence"/>
</dbReference>
<gene>
    <name evidence="1" type="ORF">F4821DRAFT_18008</name>
</gene>
<name>A0ACC0CMT6_9PEZI</name>